<protein>
    <submittedName>
        <fullName evidence="5">Short-chain dehydrogenase/reductase family protein</fullName>
    </submittedName>
</protein>
<sequence>MIVVDSIIHVNLFSCILTKDLRYFYMNDINGNYVIIIMVMMMKKLKGKKVLITGASGGIGAAIAELVANRGGHPIMVARSEDKLKALVHAIEHQGGSAEYYVADVTNQSEWDEVLQTISEKHPVLDGLVNNAGLGRFSFFEQMKWAEIEQMIQLNIQALLYTTHVCLPLLKKAPVSHIVNIGSQAGKIATPKSAVYSGTKANVISYSHALRMELKQESIYVTSVNLGPVATDFFELADPEGSYQKNISKFMLDRYKVANRVVDSLLTPKREINMPSWMNVGAKCYQMFPRLMEKVLHRAFQQK</sequence>
<name>N4WWE7_9BACI</name>
<dbReference type="AlphaFoldDB" id="N4WWE7"/>
<dbReference type="PANTHER" id="PTHR44196:SF1">
    <property type="entry name" value="DEHYDROGENASE_REDUCTASE SDR FAMILY MEMBER 7B"/>
    <property type="match status" value="1"/>
</dbReference>
<dbReference type="Pfam" id="PF00106">
    <property type="entry name" value="adh_short"/>
    <property type="match status" value="1"/>
</dbReference>
<comment type="caution">
    <text evidence="5">The sequence shown here is derived from an EMBL/GenBank/DDBJ whole genome shotgun (WGS) entry which is preliminary data.</text>
</comment>
<dbReference type="PATRIC" id="fig|1308866.3.peg.1067"/>
<dbReference type="SMART" id="SM00822">
    <property type="entry name" value="PKS_KR"/>
    <property type="match status" value="1"/>
</dbReference>
<evidence type="ECO:0000313" key="5">
    <source>
        <dbReference type="EMBL" id="ENH97401.1"/>
    </source>
</evidence>
<dbReference type="EMBL" id="APML01000019">
    <property type="protein sequence ID" value="ENH97401.1"/>
    <property type="molecule type" value="Genomic_DNA"/>
</dbReference>
<dbReference type="PRINTS" id="PR00081">
    <property type="entry name" value="GDHRDH"/>
</dbReference>
<dbReference type="GO" id="GO:0016020">
    <property type="term" value="C:membrane"/>
    <property type="evidence" value="ECO:0007669"/>
    <property type="project" value="TreeGrafter"/>
</dbReference>
<gene>
    <name evidence="5" type="ORF">J416_05283</name>
</gene>
<reference evidence="5 6" key="1">
    <citation type="submission" date="2013-03" db="EMBL/GenBank/DDBJ databases">
        <title>Draft genome sequence of Gracibacillus halophilus YIM-C55.5, a moderately halophilic and thermophilic organism from the Xiaochaidamu salt lake.</title>
        <authorList>
            <person name="Sugumar T."/>
            <person name="Polireddy D.R."/>
            <person name="Antony A."/>
            <person name="Madhava Y.R."/>
            <person name="Sivakumar N."/>
        </authorList>
    </citation>
    <scope>NUCLEOTIDE SEQUENCE [LARGE SCALE GENOMIC DNA]</scope>
    <source>
        <strain evidence="5 6">YIM-C55.5</strain>
    </source>
</reference>
<proteinExistence type="inferred from homology"/>
<dbReference type="Gene3D" id="3.40.50.720">
    <property type="entry name" value="NAD(P)-binding Rossmann-like Domain"/>
    <property type="match status" value="1"/>
</dbReference>
<comment type="similarity">
    <text evidence="1 3">Belongs to the short-chain dehydrogenases/reductases (SDR) family.</text>
</comment>
<dbReference type="CDD" id="cd05233">
    <property type="entry name" value="SDR_c"/>
    <property type="match status" value="1"/>
</dbReference>
<organism evidence="5 6">
    <name type="scientific">Gracilibacillus halophilus YIM-C55.5</name>
    <dbReference type="NCBI Taxonomy" id="1308866"/>
    <lineage>
        <taxon>Bacteria</taxon>
        <taxon>Bacillati</taxon>
        <taxon>Bacillota</taxon>
        <taxon>Bacilli</taxon>
        <taxon>Bacillales</taxon>
        <taxon>Bacillaceae</taxon>
        <taxon>Gracilibacillus</taxon>
    </lineage>
</organism>
<dbReference type="InterPro" id="IPR036291">
    <property type="entry name" value="NAD(P)-bd_dom_sf"/>
</dbReference>
<dbReference type="PANTHER" id="PTHR44196">
    <property type="entry name" value="DEHYDROGENASE/REDUCTASE SDR FAMILY MEMBER 7B"/>
    <property type="match status" value="1"/>
</dbReference>
<accession>N4WWE7</accession>
<dbReference type="SUPFAM" id="SSF51735">
    <property type="entry name" value="NAD(P)-binding Rossmann-fold domains"/>
    <property type="match status" value="1"/>
</dbReference>
<dbReference type="Proteomes" id="UP000012283">
    <property type="component" value="Unassembled WGS sequence"/>
</dbReference>
<evidence type="ECO:0000256" key="1">
    <source>
        <dbReference type="ARBA" id="ARBA00006484"/>
    </source>
</evidence>
<dbReference type="PRINTS" id="PR00080">
    <property type="entry name" value="SDRFAMILY"/>
</dbReference>
<dbReference type="eggNOG" id="COG0300">
    <property type="taxonomic scope" value="Bacteria"/>
</dbReference>
<evidence type="ECO:0000256" key="2">
    <source>
        <dbReference type="ARBA" id="ARBA00023002"/>
    </source>
</evidence>
<keyword evidence="2" id="KW-0560">Oxidoreductase</keyword>
<dbReference type="InterPro" id="IPR002347">
    <property type="entry name" value="SDR_fam"/>
</dbReference>
<evidence type="ECO:0000313" key="6">
    <source>
        <dbReference type="Proteomes" id="UP000012283"/>
    </source>
</evidence>
<dbReference type="InterPro" id="IPR057326">
    <property type="entry name" value="KR_dom"/>
</dbReference>
<dbReference type="STRING" id="1308866.J416_05283"/>
<dbReference type="GO" id="GO:0016491">
    <property type="term" value="F:oxidoreductase activity"/>
    <property type="evidence" value="ECO:0007669"/>
    <property type="project" value="UniProtKB-KW"/>
</dbReference>
<keyword evidence="6" id="KW-1185">Reference proteome</keyword>
<evidence type="ECO:0000259" key="4">
    <source>
        <dbReference type="SMART" id="SM00822"/>
    </source>
</evidence>
<feature type="domain" description="Ketoreductase" evidence="4">
    <location>
        <begin position="48"/>
        <end position="233"/>
    </location>
</feature>
<evidence type="ECO:0000256" key="3">
    <source>
        <dbReference type="RuleBase" id="RU000363"/>
    </source>
</evidence>
<dbReference type="PIRSF" id="PIRSF000126">
    <property type="entry name" value="11-beta-HSD1"/>
    <property type="match status" value="1"/>
</dbReference>